<accession>A0A836LWC1</accession>
<dbReference type="Pfam" id="PF00593">
    <property type="entry name" value="TonB_dep_Rec_b-barrel"/>
    <property type="match status" value="1"/>
</dbReference>
<organism evidence="9 10">
    <name type="scientific">Acinetobacter baumannii 1499986</name>
    <dbReference type="NCBI Taxonomy" id="1310673"/>
    <lineage>
        <taxon>Bacteria</taxon>
        <taxon>Pseudomonadati</taxon>
        <taxon>Pseudomonadota</taxon>
        <taxon>Gammaproteobacteria</taxon>
        <taxon>Moraxellales</taxon>
        <taxon>Moraxellaceae</taxon>
        <taxon>Acinetobacter</taxon>
        <taxon>Acinetobacter calcoaceticus/baumannii complex</taxon>
    </lineage>
</organism>
<evidence type="ECO:0000256" key="2">
    <source>
        <dbReference type="ARBA" id="ARBA00022448"/>
    </source>
</evidence>
<keyword evidence="4" id="KW-0812">Transmembrane</keyword>
<evidence type="ECO:0000256" key="5">
    <source>
        <dbReference type="ARBA" id="ARBA00023077"/>
    </source>
</evidence>
<gene>
    <name evidence="9" type="ORF">J572_4096</name>
</gene>
<dbReference type="PANTHER" id="PTHR30069:SF36">
    <property type="entry name" value="BLL6948 PROTEIN"/>
    <property type="match status" value="1"/>
</dbReference>
<comment type="caution">
    <text evidence="9">The sequence shown here is derived from an EMBL/GenBank/DDBJ whole genome shotgun (WGS) entry which is preliminary data.</text>
</comment>
<keyword evidence="2" id="KW-0813">Transport</keyword>
<feature type="domain" description="TonB-dependent receptor-like beta-barrel" evidence="8">
    <location>
        <begin position="105"/>
        <end position="531"/>
    </location>
</feature>
<dbReference type="AlphaFoldDB" id="A0A836LWC1"/>
<evidence type="ECO:0000313" key="9">
    <source>
        <dbReference type="EMBL" id="KCX96343.1"/>
    </source>
</evidence>
<dbReference type="GO" id="GO:0015344">
    <property type="term" value="F:siderophore uptake transmembrane transporter activity"/>
    <property type="evidence" value="ECO:0007669"/>
    <property type="project" value="TreeGrafter"/>
</dbReference>
<dbReference type="Proteomes" id="UP000027309">
    <property type="component" value="Unassembled WGS sequence"/>
</dbReference>
<dbReference type="InterPro" id="IPR000531">
    <property type="entry name" value="Beta-barrel_TonB"/>
</dbReference>
<evidence type="ECO:0000259" key="8">
    <source>
        <dbReference type="Pfam" id="PF00593"/>
    </source>
</evidence>
<keyword evidence="6" id="KW-0472">Membrane</keyword>
<evidence type="ECO:0000313" key="10">
    <source>
        <dbReference type="Proteomes" id="UP000027309"/>
    </source>
</evidence>
<evidence type="ECO:0000256" key="6">
    <source>
        <dbReference type="ARBA" id="ARBA00023136"/>
    </source>
</evidence>
<evidence type="ECO:0000256" key="1">
    <source>
        <dbReference type="ARBA" id="ARBA00004571"/>
    </source>
</evidence>
<name>A0A836LWC1_ACIBA</name>
<comment type="subcellular location">
    <subcellularLocation>
        <location evidence="1">Cell outer membrane</location>
        <topology evidence="1">Multi-pass membrane protein</topology>
    </subcellularLocation>
</comment>
<proteinExistence type="predicted"/>
<keyword evidence="5" id="KW-0798">TonB box</keyword>
<keyword evidence="9" id="KW-0675">Receptor</keyword>
<dbReference type="PANTHER" id="PTHR30069">
    <property type="entry name" value="TONB-DEPENDENT OUTER MEMBRANE RECEPTOR"/>
    <property type="match status" value="1"/>
</dbReference>
<evidence type="ECO:0000256" key="4">
    <source>
        <dbReference type="ARBA" id="ARBA00022692"/>
    </source>
</evidence>
<dbReference type="InterPro" id="IPR039426">
    <property type="entry name" value="TonB-dep_rcpt-like"/>
</dbReference>
<reference evidence="9 10" key="1">
    <citation type="submission" date="2014-04" db="EMBL/GenBank/DDBJ databases">
        <title>Comparative genomics and transcriptomics to identify genetic mechanisms underlying the emergence of carbapenem resistant Acinetobacter baumannii (CRAb).</title>
        <authorList>
            <person name="Harris A.D."/>
            <person name="Johnson K.J."/>
            <person name="George J."/>
            <person name="Nadendla S."/>
            <person name="Daugherty S.C."/>
            <person name="Parankush S."/>
            <person name="Sadzewicz L."/>
            <person name="Tallon L."/>
            <person name="Sengamalay N."/>
            <person name="Hazen T.H."/>
            <person name="Rasko D.A."/>
        </authorList>
    </citation>
    <scope>NUCLEOTIDE SEQUENCE [LARGE SCALE GENOMIC DNA]</scope>
    <source>
        <strain evidence="9 10">1499986</strain>
    </source>
</reference>
<keyword evidence="7" id="KW-0998">Cell outer membrane</keyword>
<dbReference type="GO" id="GO:0044718">
    <property type="term" value="P:siderophore transmembrane transport"/>
    <property type="evidence" value="ECO:0007669"/>
    <property type="project" value="TreeGrafter"/>
</dbReference>
<sequence length="587" mass="66774">MVTHAHGQGYTDLNFLIPELIDNLTYHKGATDITDGDFASAGTAKIRTISAVEQPFIQMTLGSNEYRRILTAGSTEFAGGTLLGAFEEMSNDGPWDYPEDLEKQNYLLKYSRGNQNNGWNFMFNHYKSNWNSTDQVAQRAVSSDLIGRYGSLDPSDGGKTTRTAFSLEKNSSDDIHQTKLNLYGVHSKLNLFSNFTYYLVDPIHGDQFEQAENRKILGGSINHNWNTKWLDLDMINTIGTSFRYDDIDGLGLYQTENRQRFNTIREDHVKELSMGVWVQNQTQWMPWLKSIAGLRADYFNFDVHSDLTANSGKTEDHILSPKISFIFDPWANTEYYLNYGYGFHSNDARGTTIHLNPDPRDEGYMEPIQSVSPLARTKNLEVGIRGEWISNLTTTLAFWQLDSDSELVFVGDAGTTEASRPSRRQGIELSHFYKPNSDWLIDVDMAWSKAHYKDDASEGNYIPGAINTTASAGINYTPLLPWSLGVRMRYFGPRPLIEDNSVKSSSSTLVNLQATYRFNKNLQAQIDILNLFNRKVNDIEYLYESCLKTEQTTSECNALTSTRDGFIDRHIHPAEDRAYRFSVKYSF</sequence>
<dbReference type="EMBL" id="JMOA01000141">
    <property type="protein sequence ID" value="KCX96343.1"/>
    <property type="molecule type" value="Genomic_DNA"/>
</dbReference>
<dbReference type="SUPFAM" id="SSF56935">
    <property type="entry name" value="Porins"/>
    <property type="match status" value="1"/>
</dbReference>
<dbReference type="Gene3D" id="2.40.170.20">
    <property type="entry name" value="TonB-dependent receptor, beta-barrel domain"/>
    <property type="match status" value="1"/>
</dbReference>
<dbReference type="GO" id="GO:0009279">
    <property type="term" value="C:cell outer membrane"/>
    <property type="evidence" value="ECO:0007669"/>
    <property type="project" value="UniProtKB-SubCell"/>
</dbReference>
<protein>
    <submittedName>
        <fullName evidence="9">TonB dependent receptor family protein</fullName>
    </submittedName>
</protein>
<dbReference type="InterPro" id="IPR036942">
    <property type="entry name" value="Beta-barrel_TonB_sf"/>
</dbReference>
<evidence type="ECO:0000256" key="3">
    <source>
        <dbReference type="ARBA" id="ARBA00022452"/>
    </source>
</evidence>
<evidence type="ECO:0000256" key="7">
    <source>
        <dbReference type="ARBA" id="ARBA00023237"/>
    </source>
</evidence>
<keyword evidence="3" id="KW-1134">Transmembrane beta strand</keyword>